<proteinExistence type="predicted"/>
<dbReference type="Proteomes" id="UP001152300">
    <property type="component" value="Unassembled WGS sequence"/>
</dbReference>
<keyword evidence="2" id="KW-1185">Reference proteome</keyword>
<name>A0A9X0AZW6_9HELO</name>
<organism evidence="1 2">
    <name type="scientific">Sclerotinia nivalis</name>
    <dbReference type="NCBI Taxonomy" id="352851"/>
    <lineage>
        <taxon>Eukaryota</taxon>
        <taxon>Fungi</taxon>
        <taxon>Dikarya</taxon>
        <taxon>Ascomycota</taxon>
        <taxon>Pezizomycotina</taxon>
        <taxon>Leotiomycetes</taxon>
        <taxon>Helotiales</taxon>
        <taxon>Sclerotiniaceae</taxon>
        <taxon>Sclerotinia</taxon>
    </lineage>
</organism>
<sequence length="119" mass="13350">MYSHQSVRDTCKSTQVRRAPGKAGTDLDFTVLRKIPRILKALPVRLPNEMLESIFGCWPSISTLPRIWNIHSKSTSSSVPSYTKQAAQNRLVILRILTEMPDGNHEVGRNIYSAATTVQ</sequence>
<comment type="caution">
    <text evidence="1">The sequence shown here is derived from an EMBL/GenBank/DDBJ whole genome shotgun (WGS) entry which is preliminary data.</text>
</comment>
<accession>A0A9X0AZW6</accession>
<dbReference type="AlphaFoldDB" id="A0A9X0AZW6"/>
<evidence type="ECO:0000313" key="1">
    <source>
        <dbReference type="EMBL" id="KAJ8071845.1"/>
    </source>
</evidence>
<evidence type="ECO:0000313" key="2">
    <source>
        <dbReference type="Proteomes" id="UP001152300"/>
    </source>
</evidence>
<protein>
    <submittedName>
        <fullName evidence="1">Uncharacterized protein</fullName>
    </submittedName>
</protein>
<dbReference type="EMBL" id="JAPEIS010000001">
    <property type="protein sequence ID" value="KAJ8071845.1"/>
    <property type="molecule type" value="Genomic_DNA"/>
</dbReference>
<reference evidence="1" key="1">
    <citation type="submission" date="2022-11" db="EMBL/GenBank/DDBJ databases">
        <title>Genome Resource of Sclerotinia nivalis Strain SnTB1, a Plant Pathogen Isolated from American Ginseng.</title>
        <authorList>
            <person name="Fan S."/>
        </authorList>
    </citation>
    <scope>NUCLEOTIDE SEQUENCE</scope>
    <source>
        <strain evidence="1">SnTB1</strain>
    </source>
</reference>
<gene>
    <name evidence="1" type="ORF">OCU04_002157</name>
</gene>